<comment type="caution">
    <text evidence="1">The sequence shown here is derived from an EMBL/GenBank/DDBJ whole genome shotgun (WGS) entry which is preliminary data.</text>
</comment>
<evidence type="ECO:0000313" key="2">
    <source>
        <dbReference type="Proteomes" id="UP000662185"/>
    </source>
</evidence>
<evidence type="ECO:0000313" key="1">
    <source>
        <dbReference type="EMBL" id="MBD2294339.1"/>
    </source>
</evidence>
<dbReference type="Proteomes" id="UP000662185">
    <property type="component" value="Unassembled WGS sequence"/>
</dbReference>
<sequence>MRSSEEYRRNILQDLAQGNVESLDNVSTDSTEEYQTFDDFAQRTTTDQRRHLFNQSLHPERIPPSQMEPELQKAIAQIKPNERDDVARAFFKQLKGRGLDEKHLEQQLNLSTHNSNRMTADDVSKLASFTYHNHPDVFREVLAEQPGIIKFLSNPVVAGIIGIAAAKWLGGRK</sequence>
<organism evidence="1 2">
    <name type="scientific">Anabaena sphaerica FACHB-251</name>
    <dbReference type="NCBI Taxonomy" id="2692883"/>
    <lineage>
        <taxon>Bacteria</taxon>
        <taxon>Bacillati</taxon>
        <taxon>Cyanobacteriota</taxon>
        <taxon>Cyanophyceae</taxon>
        <taxon>Nostocales</taxon>
        <taxon>Nostocaceae</taxon>
        <taxon>Anabaena</taxon>
    </lineage>
</organism>
<reference evidence="2" key="1">
    <citation type="journal article" date="2020" name="ISME J.">
        <title>Comparative genomics reveals insights into cyanobacterial evolution and habitat adaptation.</title>
        <authorList>
            <person name="Chen M.Y."/>
            <person name="Teng W.K."/>
            <person name="Zhao L."/>
            <person name="Hu C.X."/>
            <person name="Zhou Y.K."/>
            <person name="Han B.P."/>
            <person name="Song L.R."/>
            <person name="Shu W.S."/>
        </authorList>
    </citation>
    <scope>NUCLEOTIDE SEQUENCE [LARGE SCALE GENOMIC DNA]</scope>
    <source>
        <strain evidence="2">FACHB-251</strain>
    </source>
</reference>
<name>A0A926WGW5_9NOST</name>
<proteinExistence type="predicted"/>
<dbReference type="EMBL" id="JACJQU010000006">
    <property type="protein sequence ID" value="MBD2294339.1"/>
    <property type="molecule type" value="Genomic_DNA"/>
</dbReference>
<protein>
    <submittedName>
        <fullName evidence="1">Uncharacterized protein</fullName>
    </submittedName>
</protein>
<keyword evidence="2" id="KW-1185">Reference proteome</keyword>
<accession>A0A926WGW5</accession>
<gene>
    <name evidence="1" type="ORF">H6G06_12790</name>
</gene>
<dbReference type="AlphaFoldDB" id="A0A926WGW5"/>
<dbReference type="RefSeq" id="WP_190560633.1">
    <property type="nucleotide sequence ID" value="NZ_JACJQU010000006.1"/>
</dbReference>